<sequence>MPFPSRIFPVAGFFIFKKRMIKNQNPGVETIIRHTRVLTAFDTGFFSARL</sequence>
<dbReference type="EMBL" id="CAJRAF010000001">
    <property type="protein sequence ID" value="CAG4991161.1"/>
    <property type="molecule type" value="Genomic_DNA"/>
</dbReference>
<dbReference type="Proteomes" id="UP000680038">
    <property type="component" value="Unassembled WGS sequence"/>
</dbReference>
<keyword evidence="2" id="KW-1185">Reference proteome</keyword>
<accession>A0A916N2R2</accession>
<protein>
    <submittedName>
        <fullName evidence="1">Uncharacterized protein</fullName>
    </submittedName>
</protein>
<evidence type="ECO:0000313" key="1">
    <source>
        <dbReference type="EMBL" id="CAG4991161.1"/>
    </source>
</evidence>
<gene>
    <name evidence="1" type="ORF">DYBT9275_00694</name>
</gene>
<proteinExistence type="predicted"/>
<organism evidence="1 2">
    <name type="scientific">Dyadobacter helix</name>
    <dbReference type="NCBI Taxonomy" id="2822344"/>
    <lineage>
        <taxon>Bacteria</taxon>
        <taxon>Pseudomonadati</taxon>
        <taxon>Bacteroidota</taxon>
        <taxon>Cytophagia</taxon>
        <taxon>Cytophagales</taxon>
        <taxon>Spirosomataceae</taxon>
        <taxon>Dyadobacter</taxon>
    </lineage>
</organism>
<comment type="caution">
    <text evidence="1">The sequence shown here is derived from an EMBL/GenBank/DDBJ whole genome shotgun (WGS) entry which is preliminary data.</text>
</comment>
<reference evidence="1" key="1">
    <citation type="submission" date="2021-04" db="EMBL/GenBank/DDBJ databases">
        <authorList>
            <person name="Rodrigo-Torres L."/>
            <person name="Arahal R. D."/>
            <person name="Lucena T."/>
        </authorList>
    </citation>
    <scope>NUCLEOTIDE SEQUENCE</scope>
    <source>
        <strain evidence="1">CECT 9275</strain>
    </source>
</reference>
<name>A0A916N2R2_9BACT</name>
<dbReference type="AlphaFoldDB" id="A0A916N2R2"/>
<evidence type="ECO:0000313" key="2">
    <source>
        <dbReference type="Proteomes" id="UP000680038"/>
    </source>
</evidence>